<feature type="transmembrane region" description="Helical" evidence="5">
    <location>
        <begin position="56"/>
        <end position="77"/>
    </location>
</feature>
<comment type="caution">
    <text evidence="7">The sequence shown here is derived from an EMBL/GenBank/DDBJ whole genome shotgun (WGS) entry which is preliminary data.</text>
</comment>
<dbReference type="GO" id="GO:0006508">
    <property type="term" value="P:proteolysis"/>
    <property type="evidence" value="ECO:0007669"/>
    <property type="project" value="UniProtKB-KW"/>
</dbReference>
<dbReference type="Proteomes" id="UP000436694">
    <property type="component" value="Unassembled WGS sequence"/>
</dbReference>
<keyword evidence="4 5" id="KW-0472">Membrane</keyword>
<dbReference type="InterPro" id="IPR035952">
    <property type="entry name" value="Rhomboid-like_sf"/>
</dbReference>
<evidence type="ECO:0000313" key="7">
    <source>
        <dbReference type="EMBL" id="MQY43734.1"/>
    </source>
</evidence>
<evidence type="ECO:0000256" key="3">
    <source>
        <dbReference type="ARBA" id="ARBA00022989"/>
    </source>
</evidence>
<evidence type="ECO:0000256" key="1">
    <source>
        <dbReference type="ARBA" id="ARBA00004141"/>
    </source>
</evidence>
<dbReference type="EMBL" id="WIXK01000007">
    <property type="protein sequence ID" value="MQY43734.1"/>
    <property type="molecule type" value="Genomic_DNA"/>
</dbReference>
<feature type="transmembrane region" description="Helical" evidence="5">
    <location>
        <begin position="218"/>
        <end position="236"/>
    </location>
</feature>
<sequence length="274" mass="29671">MPEKTRGVKLVSLMSGNSRLDNCTPVAYPWRTLSSTAEPSGRGAQRMSNPDIQSPFNTVPAVVVALTVIIIGIEAAFSLGARGIVGGPTAIGWRLDALQSYAFSPDILWWMADTGRWPFEHMMRFVSYLFVHLSFTHALFVCVFLLALGKMVAEVFGELAMLLVFLISGIAGASIYAFVAPGQMPLIGGFPAVYGLIGAFTFVRWIALGAVGAQQARAFSLIGMLMGVQLVFGLLFGSRPDWIADLAGFAVGFGVSFFLVPGGWRRILEKIRRQ</sequence>
<protein>
    <submittedName>
        <fullName evidence="7">Rhomboid family intramembrane serine protease</fullName>
    </submittedName>
</protein>
<keyword evidence="3 5" id="KW-1133">Transmembrane helix</keyword>
<gene>
    <name evidence="7" type="ORF">GG681_13905</name>
</gene>
<dbReference type="InterPro" id="IPR022764">
    <property type="entry name" value="Peptidase_S54_rhomboid_dom"/>
</dbReference>
<proteinExistence type="predicted"/>
<comment type="subcellular location">
    <subcellularLocation>
        <location evidence="1">Membrane</location>
        <topology evidence="1">Multi-pass membrane protein</topology>
    </subcellularLocation>
</comment>
<dbReference type="Pfam" id="PF01694">
    <property type="entry name" value="Rhomboid"/>
    <property type="match status" value="1"/>
</dbReference>
<keyword evidence="7" id="KW-0378">Hydrolase</keyword>
<accession>A0A844AZJ5</accession>
<evidence type="ECO:0000256" key="2">
    <source>
        <dbReference type="ARBA" id="ARBA00022692"/>
    </source>
</evidence>
<dbReference type="Gene3D" id="1.20.1540.10">
    <property type="entry name" value="Rhomboid-like"/>
    <property type="match status" value="1"/>
</dbReference>
<dbReference type="AlphaFoldDB" id="A0A844AZJ5"/>
<feature type="transmembrane region" description="Helical" evidence="5">
    <location>
        <begin position="242"/>
        <end position="264"/>
    </location>
</feature>
<feature type="transmembrane region" description="Helical" evidence="5">
    <location>
        <begin position="186"/>
        <end position="206"/>
    </location>
</feature>
<feature type="transmembrane region" description="Helical" evidence="5">
    <location>
        <begin position="125"/>
        <end position="147"/>
    </location>
</feature>
<dbReference type="SUPFAM" id="SSF144091">
    <property type="entry name" value="Rhomboid-like"/>
    <property type="match status" value="1"/>
</dbReference>
<evidence type="ECO:0000256" key="5">
    <source>
        <dbReference type="SAM" id="Phobius"/>
    </source>
</evidence>
<organism evidence="7 8">
    <name type="scientific">Tritonibacter aquimaris</name>
    <dbReference type="NCBI Taxonomy" id="2663379"/>
    <lineage>
        <taxon>Bacteria</taxon>
        <taxon>Pseudomonadati</taxon>
        <taxon>Pseudomonadota</taxon>
        <taxon>Alphaproteobacteria</taxon>
        <taxon>Rhodobacterales</taxon>
        <taxon>Paracoccaceae</taxon>
        <taxon>Tritonibacter</taxon>
    </lineage>
</organism>
<dbReference type="PANTHER" id="PTHR43066">
    <property type="entry name" value="RHOMBOID-RELATED PROTEIN"/>
    <property type="match status" value="1"/>
</dbReference>
<evidence type="ECO:0000259" key="6">
    <source>
        <dbReference type="Pfam" id="PF01694"/>
    </source>
</evidence>
<evidence type="ECO:0000256" key="4">
    <source>
        <dbReference type="ARBA" id="ARBA00023136"/>
    </source>
</evidence>
<reference evidence="7 8" key="1">
    <citation type="submission" date="2019-10" db="EMBL/GenBank/DDBJ databases">
        <title>Epibacterium sp. nov., isolated from seawater.</title>
        <authorList>
            <person name="Zhang X."/>
            <person name="Li N."/>
        </authorList>
    </citation>
    <scope>NUCLEOTIDE SEQUENCE [LARGE SCALE GENOMIC DNA]</scope>
    <source>
        <strain evidence="7 8">SM1969</strain>
    </source>
</reference>
<dbReference type="GO" id="GO:0004252">
    <property type="term" value="F:serine-type endopeptidase activity"/>
    <property type="evidence" value="ECO:0007669"/>
    <property type="project" value="InterPro"/>
</dbReference>
<evidence type="ECO:0000313" key="8">
    <source>
        <dbReference type="Proteomes" id="UP000436694"/>
    </source>
</evidence>
<name>A0A844AZJ5_9RHOB</name>
<dbReference type="GO" id="GO:0016020">
    <property type="term" value="C:membrane"/>
    <property type="evidence" value="ECO:0007669"/>
    <property type="project" value="UniProtKB-SubCell"/>
</dbReference>
<dbReference type="PANTHER" id="PTHR43066:SF11">
    <property type="entry name" value="PEPTIDASE S54 RHOMBOID DOMAIN-CONTAINING PROTEIN"/>
    <property type="match status" value="1"/>
</dbReference>
<keyword evidence="2 5" id="KW-0812">Transmembrane</keyword>
<keyword evidence="8" id="KW-1185">Reference proteome</keyword>
<keyword evidence="7" id="KW-0645">Protease</keyword>
<feature type="domain" description="Peptidase S54 rhomboid" evidence="6">
    <location>
        <begin position="121"/>
        <end position="260"/>
    </location>
</feature>
<feature type="transmembrane region" description="Helical" evidence="5">
    <location>
        <begin position="159"/>
        <end position="180"/>
    </location>
</feature>